<keyword evidence="4" id="KW-0378">Hydrolase</keyword>
<feature type="compositionally biased region" description="Basic and acidic residues" evidence="1">
    <location>
        <begin position="35"/>
        <end position="50"/>
    </location>
</feature>
<protein>
    <submittedName>
        <fullName evidence="4">HNH endonuclease family protein</fullName>
    </submittedName>
</protein>
<dbReference type="PANTHER" id="PTHR24094:SF15">
    <property type="entry name" value="AMP-DEPENDENT SYNTHETASE_LIGASE DOMAIN-CONTAINING PROTEIN-RELATED"/>
    <property type="match status" value="1"/>
</dbReference>
<comment type="caution">
    <text evidence="4">The sequence shown here is derived from an EMBL/GenBank/DDBJ whole genome shotgun (WGS) entry which is preliminary data.</text>
</comment>
<accession>A0ABW2TLY4</accession>
<organism evidence="4 5">
    <name type="scientific">Actinokineospora soli</name>
    <dbReference type="NCBI Taxonomy" id="1048753"/>
    <lineage>
        <taxon>Bacteria</taxon>
        <taxon>Bacillati</taxon>
        <taxon>Actinomycetota</taxon>
        <taxon>Actinomycetes</taxon>
        <taxon>Pseudonocardiales</taxon>
        <taxon>Pseudonocardiaceae</taxon>
        <taxon>Actinokineospora</taxon>
    </lineage>
</organism>
<dbReference type="Pfam" id="PF07510">
    <property type="entry name" value="GmrSD_C"/>
    <property type="match status" value="1"/>
</dbReference>
<dbReference type="EMBL" id="JBHTEY010000004">
    <property type="protein sequence ID" value="MFC7614760.1"/>
    <property type="molecule type" value="Genomic_DNA"/>
</dbReference>
<evidence type="ECO:0000256" key="1">
    <source>
        <dbReference type="SAM" id="MobiDB-lite"/>
    </source>
</evidence>
<reference evidence="5" key="1">
    <citation type="journal article" date="2019" name="Int. J. Syst. Evol. Microbiol.">
        <title>The Global Catalogue of Microorganisms (GCM) 10K type strain sequencing project: providing services to taxonomists for standard genome sequencing and annotation.</title>
        <authorList>
            <consortium name="The Broad Institute Genomics Platform"/>
            <consortium name="The Broad Institute Genome Sequencing Center for Infectious Disease"/>
            <person name="Wu L."/>
            <person name="Ma J."/>
        </authorList>
    </citation>
    <scope>NUCLEOTIDE SEQUENCE [LARGE SCALE GENOMIC DNA]</scope>
    <source>
        <strain evidence="5">JCM 17695</strain>
    </source>
</reference>
<dbReference type="PROSITE" id="PS51257">
    <property type="entry name" value="PROKAR_LIPOPROTEIN"/>
    <property type="match status" value="1"/>
</dbReference>
<dbReference type="InterPro" id="IPR011089">
    <property type="entry name" value="GmrSD_C"/>
</dbReference>
<sequence length="200" mass="22463">MSPRLTLALLALLAGCAFPENAAGQQGPPALAELGEPRPEDTGAHYRRDDWGDWDYDPATKCNTRERVLARDGRGLDVDSQCRPRCPDGGCWTSPYDGAVVDDAKDLQIDHVVPLAEANRSGARKWSREQRERFYNDMDNLVAVSAKSNQSKGDDDPGRWRPARENWCSYATRYVTVKARYELHVDRAEHAELARMLNTC</sequence>
<feature type="domain" description="GmrSD restriction endonucleases C-terminal" evidence="3">
    <location>
        <begin position="98"/>
        <end position="195"/>
    </location>
</feature>
<evidence type="ECO:0000259" key="3">
    <source>
        <dbReference type="Pfam" id="PF07510"/>
    </source>
</evidence>
<keyword evidence="5" id="KW-1185">Reference proteome</keyword>
<gene>
    <name evidence="4" type="ORF">ACFQV2_15735</name>
</gene>
<feature type="region of interest" description="Disordered" evidence="1">
    <location>
        <begin position="23"/>
        <end position="50"/>
    </location>
</feature>
<evidence type="ECO:0000313" key="4">
    <source>
        <dbReference type="EMBL" id="MFC7614760.1"/>
    </source>
</evidence>
<dbReference type="Proteomes" id="UP001596512">
    <property type="component" value="Unassembled WGS sequence"/>
</dbReference>
<feature type="signal peptide" evidence="2">
    <location>
        <begin position="1"/>
        <end position="22"/>
    </location>
</feature>
<dbReference type="PANTHER" id="PTHR24094">
    <property type="entry name" value="SECRETED PROTEIN"/>
    <property type="match status" value="1"/>
</dbReference>
<keyword evidence="2" id="KW-0732">Signal</keyword>
<proteinExistence type="predicted"/>
<dbReference type="GO" id="GO:0004519">
    <property type="term" value="F:endonuclease activity"/>
    <property type="evidence" value="ECO:0007669"/>
    <property type="project" value="UniProtKB-KW"/>
</dbReference>
<dbReference type="Gene3D" id="1.10.30.50">
    <property type="match status" value="1"/>
</dbReference>
<keyword evidence="4" id="KW-0255">Endonuclease</keyword>
<feature type="chain" id="PRO_5046596894" evidence="2">
    <location>
        <begin position="23"/>
        <end position="200"/>
    </location>
</feature>
<keyword evidence="4" id="KW-0540">Nuclease</keyword>
<evidence type="ECO:0000256" key="2">
    <source>
        <dbReference type="SAM" id="SignalP"/>
    </source>
</evidence>
<name>A0ABW2TLY4_9PSEU</name>
<evidence type="ECO:0000313" key="5">
    <source>
        <dbReference type="Proteomes" id="UP001596512"/>
    </source>
</evidence>